<reference evidence="1 2" key="1">
    <citation type="submission" date="2019-10" db="EMBL/GenBank/DDBJ databases">
        <authorList>
            <person name="Abad O.A."/>
            <person name="Garlena R.A."/>
            <person name="Russell D.A."/>
            <person name="Pope W.H."/>
            <person name="Jacobs-Sera D."/>
            <person name="Hatfull G.F."/>
        </authorList>
    </citation>
    <scope>NUCLEOTIDE SEQUENCE [LARGE SCALE GENOMIC DNA]</scope>
</reference>
<accession>A0A649VRX1</accession>
<name>A0A649VRX1_9CAUD</name>
<organism evidence="1 2">
    <name type="scientific">Mycobacterium phage WalterMcMickey</name>
    <dbReference type="NCBI Taxonomy" id="2656614"/>
    <lineage>
        <taxon>Viruses</taxon>
        <taxon>Duplodnaviria</taxon>
        <taxon>Heunggongvirae</taxon>
        <taxon>Uroviricota</taxon>
        <taxon>Caudoviricetes</taxon>
        <taxon>Fromanvirus</taxon>
        <taxon>Fromanvirus twister</taxon>
    </lineage>
</organism>
<proteinExistence type="predicted"/>
<evidence type="ECO:0000313" key="2">
    <source>
        <dbReference type="Proteomes" id="UP000427921"/>
    </source>
</evidence>
<evidence type="ECO:0000313" key="1">
    <source>
        <dbReference type="EMBL" id="QGJ94719.1"/>
    </source>
</evidence>
<gene>
    <name evidence="1" type="primary">41</name>
    <name evidence="1" type="ORF">SEA_WALTERMCMICKEY_41</name>
</gene>
<protein>
    <submittedName>
        <fullName evidence="1">Uncharacterized protein</fullName>
    </submittedName>
</protein>
<sequence length="55" mass="6142">MEIQLSVAREGKDPLVVTAVIEGFELVDSAEYREYMFDATIEAMVKGIKDEGFLS</sequence>
<dbReference type="Proteomes" id="UP000427921">
    <property type="component" value="Segment"/>
</dbReference>
<dbReference type="EMBL" id="MN586038">
    <property type="protein sequence ID" value="QGJ94719.1"/>
    <property type="molecule type" value="Genomic_DNA"/>
</dbReference>